<gene>
    <name evidence="4" type="ORF">EJ05DRAFT_508317</name>
</gene>
<evidence type="ECO:0000313" key="4">
    <source>
        <dbReference type="EMBL" id="KAF2761114.1"/>
    </source>
</evidence>
<name>A0A6A6WGC1_9PEZI</name>
<keyword evidence="5" id="KW-1185">Reference proteome</keyword>
<reference evidence="4" key="1">
    <citation type="journal article" date="2020" name="Stud. Mycol.">
        <title>101 Dothideomycetes genomes: a test case for predicting lifestyles and emergence of pathogens.</title>
        <authorList>
            <person name="Haridas S."/>
            <person name="Albert R."/>
            <person name="Binder M."/>
            <person name="Bloem J."/>
            <person name="Labutti K."/>
            <person name="Salamov A."/>
            <person name="Andreopoulos B."/>
            <person name="Baker S."/>
            <person name="Barry K."/>
            <person name="Bills G."/>
            <person name="Bluhm B."/>
            <person name="Cannon C."/>
            <person name="Castanera R."/>
            <person name="Culley D."/>
            <person name="Daum C."/>
            <person name="Ezra D."/>
            <person name="Gonzalez J."/>
            <person name="Henrissat B."/>
            <person name="Kuo A."/>
            <person name="Liang C."/>
            <person name="Lipzen A."/>
            <person name="Lutzoni F."/>
            <person name="Magnuson J."/>
            <person name="Mondo S."/>
            <person name="Nolan M."/>
            <person name="Ohm R."/>
            <person name="Pangilinan J."/>
            <person name="Park H.-J."/>
            <person name="Ramirez L."/>
            <person name="Alfaro M."/>
            <person name="Sun H."/>
            <person name="Tritt A."/>
            <person name="Yoshinaga Y."/>
            <person name="Zwiers L.-H."/>
            <person name="Turgeon B."/>
            <person name="Goodwin S."/>
            <person name="Spatafora J."/>
            <person name="Crous P."/>
            <person name="Grigoriev I."/>
        </authorList>
    </citation>
    <scope>NUCLEOTIDE SEQUENCE</scope>
    <source>
        <strain evidence="4">CBS 121739</strain>
    </source>
</reference>
<dbReference type="FunFam" id="3.40.50.720:FF:000426">
    <property type="entry name" value="Aldehyde reductase 2"/>
    <property type="match status" value="1"/>
</dbReference>
<dbReference type="Gene3D" id="3.40.50.720">
    <property type="entry name" value="NAD(P)-binding Rossmann-like Domain"/>
    <property type="match status" value="1"/>
</dbReference>
<dbReference type="InterPro" id="IPR036291">
    <property type="entry name" value="NAD(P)-bd_dom_sf"/>
</dbReference>
<organism evidence="4 5">
    <name type="scientific">Pseudovirgaria hyperparasitica</name>
    <dbReference type="NCBI Taxonomy" id="470096"/>
    <lineage>
        <taxon>Eukaryota</taxon>
        <taxon>Fungi</taxon>
        <taxon>Dikarya</taxon>
        <taxon>Ascomycota</taxon>
        <taxon>Pezizomycotina</taxon>
        <taxon>Dothideomycetes</taxon>
        <taxon>Dothideomycetes incertae sedis</taxon>
        <taxon>Acrospermales</taxon>
        <taxon>Acrospermaceae</taxon>
        <taxon>Pseudovirgaria</taxon>
    </lineage>
</organism>
<dbReference type="EMBL" id="ML996567">
    <property type="protein sequence ID" value="KAF2761114.1"/>
    <property type="molecule type" value="Genomic_DNA"/>
</dbReference>
<dbReference type="AlphaFoldDB" id="A0A6A6WGC1"/>
<dbReference type="OrthoDB" id="2735536at2759"/>
<evidence type="ECO:0000259" key="3">
    <source>
        <dbReference type="Pfam" id="PF01073"/>
    </source>
</evidence>
<keyword evidence="1" id="KW-0560">Oxidoreductase</keyword>
<dbReference type="GO" id="GO:0016616">
    <property type="term" value="F:oxidoreductase activity, acting on the CH-OH group of donors, NAD or NADP as acceptor"/>
    <property type="evidence" value="ECO:0007669"/>
    <property type="project" value="InterPro"/>
</dbReference>
<dbReference type="InterPro" id="IPR050425">
    <property type="entry name" value="NAD(P)_dehydrat-like"/>
</dbReference>
<dbReference type="Pfam" id="PF01073">
    <property type="entry name" value="3Beta_HSD"/>
    <property type="match status" value="1"/>
</dbReference>
<dbReference type="PANTHER" id="PTHR10366:SF562">
    <property type="entry name" value="ALDEHYDE REDUCTASE II (AFU_ORTHOLOGUE AFUA_1G11360)"/>
    <property type="match status" value="1"/>
</dbReference>
<accession>A0A6A6WGC1</accession>
<proteinExistence type="inferred from homology"/>
<evidence type="ECO:0000256" key="2">
    <source>
        <dbReference type="ARBA" id="ARBA00023445"/>
    </source>
</evidence>
<comment type="similarity">
    <text evidence="2">Belongs to the NAD(P)-dependent epimerase/dehydratase family. Dihydroflavonol-4-reductase subfamily.</text>
</comment>
<feature type="domain" description="3-beta hydroxysteroid dehydrogenase/isomerase" evidence="3">
    <location>
        <begin position="11"/>
        <end position="157"/>
    </location>
</feature>
<sequence length="337" mass="37202">MSAISKGSLVLVTGANGFIASHTVDQLLIAGFKVRGTVRSEDKGKWLLDHFNKKYGPGSLEIAVVPDMSVKGAFDNAVKGVSGVVHMASILTFDPDPQKVIPVVIAGIEHVLESTAAEPSVKRLVYTSSSTAATNPKPNVKFDIDENTWNEECVERAWAPGPIKEDRAWDVYGASKTQAEQALWKFVKEKKPHFVANSVLPNTNMGPIIDPDNQPASTGNWVPDTYNGGTAMDTPAPQYHVDVRDCARLHVAALIDPEIQNERVFAFTDPFNKNIIIDILQELRPDHKFNNRLENPGNDLSVILRKPRTEEILRKNFGQEKLIPLRESVEANIAHLK</sequence>
<dbReference type="GeneID" id="54489054"/>
<dbReference type="SUPFAM" id="SSF51735">
    <property type="entry name" value="NAD(P)-binding Rossmann-fold domains"/>
    <property type="match status" value="1"/>
</dbReference>
<evidence type="ECO:0000313" key="5">
    <source>
        <dbReference type="Proteomes" id="UP000799437"/>
    </source>
</evidence>
<dbReference type="GO" id="GO:0006694">
    <property type="term" value="P:steroid biosynthetic process"/>
    <property type="evidence" value="ECO:0007669"/>
    <property type="project" value="InterPro"/>
</dbReference>
<dbReference type="Proteomes" id="UP000799437">
    <property type="component" value="Unassembled WGS sequence"/>
</dbReference>
<dbReference type="InterPro" id="IPR002225">
    <property type="entry name" value="3Beta_OHSteriod_DH/Estase"/>
</dbReference>
<evidence type="ECO:0000256" key="1">
    <source>
        <dbReference type="ARBA" id="ARBA00023002"/>
    </source>
</evidence>
<dbReference type="PANTHER" id="PTHR10366">
    <property type="entry name" value="NAD DEPENDENT EPIMERASE/DEHYDRATASE"/>
    <property type="match status" value="1"/>
</dbReference>
<dbReference type="RefSeq" id="XP_033603565.1">
    <property type="nucleotide sequence ID" value="XM_033748000.1"/>
</dbReference>
<protein>
    <submittedName>
        <fullName evidence="4">NAD(P)-binding protein</fullName>
    </submittedName>
</protein>